<organism evidence="2 3">
    <name type="scientific">Paramicrosporidium saccamoebae</name>
    <dbReference type="NCBI Taxonomy" id="1246581"/>
    <lineage>
        <taxon>Eukaryota</taxon>
        <taxon>Fungi</taxon>
        <taxon>Fungi incertae sedis</taxon>
        <taxon>Cryptomycota</taxon>
        <taxon>Cryptomycota incertae sedis</taxon>
        <taxon>Paramicrosporidium</taxon>
    </lineage>
</organism>
<keyword evidence="1" id="KW-0732">Signal</keyword>
<protein>
    <submittedName>
        <fullName evidence="2">Uncharacterized protein</fullName>
    </submittedName>
</protein>
<dbReference type="Proteomes" id="UP000240830">
    <property type="component" value="Unassembled WGS sequence"/>
</dbReference>
<name>A0A2H9THA2_9FUNG</name>
<reference evidence="2 3" key="1">
    <citation type="submission" date="2016-10" db="EMBL/GenBank/DDBJ databases">
        <title>The genome of Paramicrosporidium saccamoebae is the missing link in understanding Cryptomycota and Microsporidia evolution.</title>
        <authorList>
            <person name="Quandt C.A."/>
            <person name="Beaudet D."/>
            <person name="Corsaro D."/>
            <person name="Michel R."/>
            <person name="Corradi N."/>
            <person name="James T."/>
        </authorList>
    </citation>
    <scope>NUCLEOTIDE SEQUENCE [LARGE SCALE GENOMIC DNA]</scope>
    <source>
        <strain evidence="2 3">KSL3</strain>
    </source>
</reference>
<evidence type="ECO:0000313" key="3">
    <source>
        <dbReference type="Proteomes" id="UP000240830"/>
    </source>
</evidence>
<evidence type="ECO:0000256" key="1">
    <source>
        <dbReference type="SAM" id="SignalP"/>
    </source>
</evidence>
<gene>
    <name evidence="2" type="ORF">PSACC_03045</name>
</gene>
<keyword evidence="3" id="KW-1185">Reference proteome</keyword>
<feature type="signal peptide" evidence="1">
    <location>
        <begin position="1"/>
        <end position="20"/>
    </location>
</feature>
<sequence>MLASFVLGVLLSGSLHLVASSDINEIREKVFTLSLSAAPQPPQHKFPGTFEEKKLEEMTWTVKKNREARCSSVDRKLYADMGTGLGLADLERAIQEATVIDGVDFECACEMLHSSAAGKLSPDEIHWESVGHGYRGVLKCLLTVPLKKWPMLYDAHFFLASAFGSTHYDSDFWHARWLESKFARHRKALYASGNLLLFKHIEGLPTRGRMPLLVLNAKSFWKFFATVVWNDAVGTVEYLADQLDLSAIGKRYALLVKYNATNIIHFLQGRNVPLIITAEPIMNKSENVSADANDEAWETANYKADKHLDTSEHVANGAQKIKEETQPEEEDLYTVKRKEWQSLKESNSLRIAERLKKCDESHKIRYKYLAVEQLEEVIGVLLKRGTDVLCLLEAIKTNVNLQKTPSDLLSYATESGLSYITFCMQAFPLTSFQNQGLAHLYMAVLYKALRWDEELWMRLWFDSRLDKHRSVIYLEDSLNLLKDLHQLPQNPDIVLPAHKTEQFINDGLQVVTAGDAVETLQYLEQNYALDLTQVAAYLNTFIRKGARSIIWHLVKSNHVKLGLNQVLLAIIHDQVDIVKIALVYGFEDMDTIISASRNFGAEKCKALFSDFFEPVKHTTPQDSPGFPFMNSHILSLLLSTILFGCLYRVTLASVSELQRLLGNISLADTRQPSNSPKTPEERKLEEMTWAVKKNREARCSSVDRKHYADMGTGLGLADLDKAIHKATVIEGVDAECACEMFHSSAAGKLDLDGIHIQSLRSGYQGVLKCLLTVPLTKWPVAYDAHSFLANAFESAHYDSDFWHARWSESKFARHRKALYASGNLLLFKHLEGLPRRDQTSLPVLNVGLFWKFFRTVAWNDAVGTVEYLADQLDLSAIGKRYVLLVKYNATNIISFLQGRNVSLIITAESIMSKSENVTVAATDGALETTNHEASKHLGTDENVDTAEGLATVDTDPQNDPYIVEREKWKSLKMDNTRRVVERLMKCDKSYKWRYKGLEPRDLDRIFKLELKLGKDIICLAEAIKTNVNLQKTPSDLLRHVSKSGWPNITTCMQAFPSTSFQDQGAFHDYMAFIYKRPGWDEDLWMRFWFDSRFDKSITKIYSSMNVDFFKDLHSLPRNPDLVLPELTAATFLDHGIPFVARYDDLDVLQYFEKNCALSLTRVAEHVATFVEFGATKIIEYLVNLGHVKSDGEYVRLAVIKDRVEIVKLAVKFGFRPDATLGILARLFGAEKCMAYLSTLS</sequence>
<feature type="chain" id="PRO_5014117898" evidence="1">
    <location>
        <begin position="21"/>
        <end position="1240"/>
    </location>
</feature>
<evidence type="ECO:0000313" key="2">
    <source>
        <dbReference type="EMBL" id="PJF17152.1"/>
    </source>
</evidence>
<accession>A0A2H9THA2</accession>
<dbReference type="EMBL" id="MTSL01000189">
    <property type="protein sequence ID" value="PJF17152.1"/>
    <property type="molecule type" value="Genomic_DNA"/>
</dbReference>
<proteinExistence type="predicted"/>
<dbReference type="AlphaFoldDB" id="A0A2H9THA2"/>
<dbReference type="OrthoDB" id="7406936at2759"/>
<comment type="caution">
    <text evidence="2">The sequence shown here is derived from an EMBL/GenBank/DDBJ whole genome shotgun (WGS) entry which is preliminary data.</text>
</comment>